<sequence>MAFCGNCGTQVGDDADFCPNCGQKLKGEMEQPAEQAAPVQEQPAEQAAPVQEQPAEQETPVQEQPAEQETPVQEQPAEQAAPVQGQPQQGQFQGQPQQGQFQGRPQQGQFQGRPQQGQFQGQPQQARPPKKPFKMTKQLWALLIAVIAVVVVAIVALVVVKNQKKKVNINDYISVEYNGYETAGTAYVDFDETGFSEAVIKAQGKKLKNVKSLDDLDWSDLTDLMGSSNWDLIDSITFDVKPDSDLSNGDVVTVTASWNEDYEKKAGVKILSKEQEFTVEGLEEVKEVDPFEDIEVTFSGTPPYVYPNWTNNSDDDYLRYLWFNFEDYDSLDVGDTVTLTVDESEENALANGYKFTQTSKEYIVSGVDSYVTSAADISADNLDSMKNEATDVLDAYFANNNSYIGNSGFSYEGSYYLVAKNSDTWGDTNVLYLVFSTTVTSAENAFEPTVVYFPVKYTNIMALSDGSQSFNTYGDIEGYTDLEYDDGWYNVDGYTDGAQMFNDLVVTQKVDYTYEVTDNLTQFGN</sequence>
<evidence type="ECO:0000256" key="2">
    <source>
        <dbReference type="SAM" id="Phobius"/>
    </source>
</evidence>
<feature type="transmembrane region" description="Helical" evidence="2">
    <location>
        <begin position="139"/>
        <end position="160"/>
    </location>
</feature>
<gene>
    <name evidence="4" type="ORF">LKD47_00365</name>
</gene>
<dbReference type="EMBL" id="JAJEQW010000001">
    <property type="protein sequence ID" value="MCC2240754.1"/>
    <property type="molecule type" value="Genomic_DNA"/>
</dbReference>
<dbReference type="RefSeq" id="WP_227709366.1">
    <property type="nucleotide sequence ID" value="NZ_JAJEQW010000001.1"/>
</dbReference>
<reference evidence="4" key="1">
    <citation type="submission" date="2021-10" db="EMBL/GenBank/DDBJ databases">
        <title>Anaerobic single-cell dispensing facilitates the cultivation of human gut bacteria.</title>
        <authorList>
            <person name="Afrizal A."/>
        </authorList>
    </citation>
    <scope>NUCLEOTIDE SEQUENCE</scope>
    <source>
        <strain evidence="4">CLA-AA-H204</strain>
    </source>
</reference>
<feature type="compositionally biased region" description="Low complexity" evidence="1">
    <location>
        <begin position="30"/>
        <end position="127"/>
    </location>
</feature>
<evidence type="ECO:0000259" key="3">
    <source>
        <dbReference type="Pfam" id="PF13240"/>
    </source>
</evidence>
<keyword evidence="2" id="KW-0472">Membrane</keyword>
<protein>
    <submittedName>
        <fullName evidence="4">Zinc-ribbon domain-containing protein</fullName>
    </submittedName>
</protein>
<feature type="domain" description="Zinc-ribbon" evidence="3">
    <location>
        <begin position="3"/>
        <end position="25"/>
    </location>
</feature>
<keyword evidence="2" id="KW-1133">Transmembrane helix</keyword>
<evidence type="ECO:0000313" key="5">
    <source>
        <dbReference type="Proteomes" id="UP001198893"/>
    </source>
</evidence>
<proteinExistence type="predicted"/>
<dbReference type="Pfam" id="PF13240">
    <property type="entry name" value="Zn_Ribbon_1"/>
    <property type="match status" value="1"/>
</dbReference>
<dbReference type="Proteomes" id="UP001198893">
    <property type="component" value="Unassembled WGS sequence"/>
</dbReference>
<comment type="caution">
    <text evidence="4">The sequence shown here is derived from an EMBL/GenBank/DDBJ whole genome shotgun (WGS) entry which is preliminary data.</text>
</comment>
<evidence type="ECO:0000313" key="4">
    <source>
        <dbReference type="EMBL" id="MCC2240754.1"/>
    </source>
</evidence>
<feature type="region of interest" description="Disordered" evidence="1">
    <location>
        <begin position="1"/>
        <end position="132"/>
    </location>
</feature>
<evidence type="ECO:0000256" key="1">
    <source>
        <dbReference type="SAM" id="MobiDB-lite"/>
    </source>
</evidence>
<name>A0AAW4WBP3_9FIRM</name>
<dbReference type="AlphaFoldDB" id="A0AAW4WBP3"/>
<accession>A0AAW4WBP3</accession>
<organism evidence="4 5">
    <name type="scientific">Roseburia amylophila</name>
    <dbReference type="NCBI Taxonomy" id="2981794"/>
    <lineage>
        <taxon>Bacteria</taxon>
        <taxon>Bacillati</taxon>
        <taxon>Bacillota</taxon>
        <taxon>Clostridia</taxon>
        <taxon>Lachnospirales</taxon>
        <taxon>Lachnospiraceae</taxon>
        <taxon>Roseburia</taxon>
    </lineage>
</organism>
<dbReference type="InterPro" id="IPR026870">
    <property type="entry name" value="Zinc_ribbon_dom"/>
</dbReference>
<keyword evidence="2" id="KW-0812">Transmembrane</keyword>